<organism evidence="3 5">
    <name type="scientific">Flavobacterium glaciei</name>
    <dbReference type="NCBI Taxonomy" id="386300"/>
    <lineage>
        <taxon>Bacteria</taxon>
        <taxon>Pseudomonadati</taxon>
        <taxon>Bacteroidota</taxon>
        <taxon>Flavobacteriia</taxon>
        <taxon>Flavobacteriales</taxon>
        <taxon>Flavobacteriaceae</taxon>
        <taxon>Flavobacterium</taxon>
    </lineage>
</organism>
<evidence type="ECO:0000313" key="2">
    <source>
        <dbReference type="EMBL" id="RDI58345.1"/>
    </source>
</evidence>
<dbReference type="Gene3D" id="3.90.550.10">
    <property type="entry name" value="Spore Coat Polysaccharide Biosynthesis Protein SpsA, Chain A"/>
    <property type="match status" value="1"/>
</dbReference>
<name>A0A562Q7I0_9FLAO</name>
<accession>A0A562Q7I0</accession>
<evidence type="ECO:0000313" key="5">
    <source>
        <dbReference type="Proteomes" id="UP000321392"/>
    </source>
</evidence>
<dbReference type="RefSeq" id="WP_114753055.1">
    <property type="nucleotide sequence ID" value="NZ_QQBA01000001.1"/>
</dbReference>
<gene>
    <name evidence="2" type="ORF">DFR66_101273</name>
    <name evidence="3" type="ORF">IQ02_00269</name>
</gene>
<evidence type="ECO:0000259" key="1">
    <source>
        <dbReference type="Pfam" id="PF13712"/>
    </source>
</evidence>
<reference evidence="3 5" key="1">
    <citation type="journal article" date="2015" name="Stand. Genomic Sci.">
        <title>Genomic Encyclopedia of Bacterial and Archaeal Type Strains, Phase III: the genomes of soil and plant-associated and newly described type strains.</title>
        <authorList>
            <person name="Whitman W.B."/>
            <person name="Woyke T."/>
            <person name="Klenk H.P."/>
            <person name="Zhou Y."/>
            <person name="Lilburn T.G."/>
            <person name="Beck B.J."/>
            <person name="De Vos P."/>
            <person name="Vandamme P."/>
            <person name="Eisen J.A."/>
            <person name="Garrity G."/>
            <person name="Hugenholtz P."/>
            <person name="Kyrpides N.C."/>
        </authorList>
    </citation>
    <scope>NUCLEOTIDE SEQUENCE [LARGE SCALE GENOMIC DNA]</scope>
    <source>
        <strain evidence="3 5">CGMCC 1.5380</strain>
    </source>
</reference>
<dbReference type="SUPFAM" id="SSF53448">
    <property type="entry name" value="Nucleotide-diphospho-sugar transferases"/>
    <property type="match status" value="1"/>
</dbReference>
<dbReference type="AlphaFoldDB" id="A0A562Q7I0"/>
<dbReference type="GO" id="GO:0016740">
    <property type="term" value="F:transferase activity"/>
    <property type="evidence" value="ECO:0007669"/>
    <property type="project" value="UniProtKB-KW"/>
</dbReference>
<dbReference type="Proteomes" id="UP000321392">
    <property type="component" value="Unassembled WGS sequence"/>
</dbReference>
<evidence type="ECO:0000313" key="3">
    <source>
        <dbReference type="EMBL" id="TWI52130.1"/>
    </source>
</evidence>
<proteinExistence type="predicted"/>
<dbReference type="InterPro" id="IPR029044">
    <property type="entry name" value="Nucleotide-diphossugar_trans"/>
</dbReference>
<dbReference type="EMBL" id="QQBA01000001">
    <property type="protein sequence ID" value="RDI58345.1"/>
    <property type="molecule type" value="Genomic_DNA"/>
</dbReference>
<feature type="domain" description="Streptomycin biosynthesis protein StrF" evidence="1">
    <location>
        <begin position="17"/>
        <end position="209"/>
    </location>
</feature>
<sequence>MISIIICSRTPFISKDLSDNIAETIGCNFELIIIDNSQNQYSIFEAYNMGIKKSIGTYWCFIHDDILFQSQDWGKKVINIFDNDIQIGLIGVAGSKIKTRMPSAWWDCPDELMVVNIIHRLQNNQKEVQCHGFNQGNYAEVSLIDGVFMAARSNKSISFDETLTGFHHYDLFLCLQYLKQNLKIVVTNEVLIEHFSIGTINKTWVASAMTFDKKYGKMLPLNTVNSCNSIELEKIEFNNGKLFIQKLFDFKLIKTAFFIWLRLLKSKPISKFHFEFLNLLYKRTNE</sequence>
<protein>
    <submittedName>
        <fullName evidence="3">Glycosyl transferase family 2</fullName>
    </submittedName>
</protein>
<keyword evidence="3" id="KW-0808">Transferase</keyword>
<reference evidence="2 4" key="2">
    <citation type="submission" date="2018-07" db="EMBL/GenBank/DDBJ databases">
        <title>Genomic Encyclopedia of Type Strains, Phase IV (KMG-IV): sequencing the most valuable type-strain genomes for metagenomic binning, comparative biology and taxonomic classification.</title>
        <authorList>
            <person name="Goeker M."/>
        </authorList>
    </citation>
    <scope>NUCLEOTIDE SEQUENCE [LARGE SCALE GENOMIC DNA]</scope>
    <source>
        <strain evidence="2 4">DSM 19728</strain>
    </source>
</reference>
<keyword evidence="4" id="KW-1185">Reference proteome</keyword>
<dbReference type="Pfam" id="PF13712">
    <property type="entry name" value="Glyco_tranf_2_5"/>
    <property type="match status" value="1"/>
</dbReference>
<dbReference type="OrthoDB" id="7851643at2"/>
<dbReference type="InterPro" id="IPR059123">
    <property type="entry name" value="StrF_dom"/>
</dbReference>
<reference evidence="3" key="3">
    <citation type="submission" date="2019-07" db="EMBL/GenBank/DDBJ databases">
        <authorList>
            <person name="Whitman W."/>
            <person name="Huntemann M."/>
            <person name="Clum A."/>
            <person name="Pillay M."/>
            <person name="Palaniappan K."/>
            <person name="Varghese N."/>
            <person name="Mikhailova N."/>
            <person name="Stamatis D."/>
            <person name="Reddy T."/>
            <person name="Daum C."/>
            <person name="Shapiro N."/>
            <person name="Ivanova N."/>
            <person name="Kyrpides N."/>
            <person name="Woyke T."/>
        </authorList>
    </citation>
    <scope>NUCLEOTIDE SEQUENCE</scope>
    <source>
        <strain evidence="3">CGMCC 1.5380</strain>
    </source>
</reference>
<evidence type="ECO:0000313" key="4">
    <source>
        <dbReference type="Proteomes" id="UP000254518"/>
    </source>
</evidence>
<dbReference type="Proteomes" id="UP000254518">
    <property type="component" value="Unassembled WGS sequence"/>
</dbReference>
<dbReference type="EMBL" id="VLKX01000001">
    <property type="protein sequence ID" value="TWI52130.1"/>
    <property type="molecule type" value="Genomic_DNA"/>
</dbReference>
<comment type="caution">
    <text evidence="3">The sequence shown here is derived from an EMBL/GenBank/DDBJ whole genome shotgun (WGS) entry which is preliminary data.</text>
</comment>